<reference evidence="4" key="2">
    <citation type="submission" date="2022-12" db="EMBL/GenBank/DDBJ databases">
        <authorList>
            <person name="Webb A."/>
        </authorList>
    </citation>
    <scope>NUCLEOTIDE SEQUENCE</scope>
    <source>
        <strain evidence="4">Pf2</strain>
    </source>
</reference>
<evidence type="ECO:0000313" key="4">
    <source>
        <dbReference type="EMBL" id="CAI5704212.1"/>
    </source>
</evidence>
<dbReference type="EMBL" id="CANTFK010000015">
    <property type="protein sequence ID" value="CAI5704212.1"/>
    <property type="molecule type" value="Genomic_DNA"/>
</dbReference>
<reference evidence="3 5" key="1">
    <citation type="submission" date="2021-11" db="EMBL/GenBank/DDBJ databases">
        <authorList>
            <person name="Islam A."/>
            <person name="Islam S."/>
            <person name="Flora M.S."/>
            <person name="Rahman M."/>
            <person name="Ziaur R.M."/>
            <person name="Epstein J.H."/>
            <person name="Hassan M."/>
            <person name="Klassen M."/>
            <person name="Woodard K."/>
            <person name="Webb A."/>
            <person name="Webby R.J."/>
            <person name="El Zowalaty M.E."/>
        </authorList>
    </citation>
    <scope>NUCLEOTIDE SEQUENCE [LARGE SCALE GENOMIC DNA]</scope>
    <source>
        <strain evidence="3">Pf1</strain>
    </source>
</reference>
<dbReference type="PANTHER" id="PTHR44927:SF1">
    <property type="entry name" value="FK506-BINDING PROTEIN 15"/>
    <property type="match status" value="1"/>
</dbReference>
<evidence type="ECO:0000313" key="3">
    <source>
        <dbReference type="EMBL" id="CAH0484848.1"/>
    </source>
</evidence>
<dbReference type="AlphaFoldDB" id="A0AAV0SNH5"/>
<name>A0AAV0SNH5_9STRA</name>
<dbReference type="Proteomes" id="UP001159659">
    <property type="component" value="Unassembled WGS sequence"/>
</dbReference>
<feature type="coiled-coil region" evidence="1">
    <location>
        <begin position="410"/>
        <end position="440"/>
    </location>
</feature>
<sequence>MADGGTLLYSCAVYLYLYDNNSNSYAQQTNAAVGCALLLLDEKSCDSKVYSLILYDPQKTPLLQFPVLPSTRFVLQKDNYINFYDRQRNYALRFKDTTTSEAFLYAVALIKAQVAVHSTKSYNHHNPVVLVDDLAIGREDADPLLFGDVAGISFKKWHGTMEERSHFFTTNPLEIKNRSTTDATHSNEIKRIKLMDSEAAASETDPFVRVLATKVLVGMQKMGKRLVTVTFPDTQQWVIAEIELVKVKKNTRSSDNVTLTGPTTGSDEKQTQEEHDDLVKRMASLSRIGSQSSGMIANVIKNRDSRSSNEMNGEIDTSLQRASSSGQVSADPPAGYVPVLLAGLQLPGERPGSFRNLQHEMHSNLHVEAVSPSRTNSQAAQVIEPQEHLSEATCVDMDGETKTALLSSDMERLMKEQSDLARLRDQLEESKRKLQSDNIKSSEVAVRPLQSMNGVGGHSVQLSEYKPAQEKQHAIAFVPPSYAPMGPSATSVGTTSSFAAATGQWPPSKMDFVPSSLVPSSHPPPSQASFSSSITAYTNRSFSSYASTPGIPGSGSLSDVENGIIRLQRSSSSVESTLQDLQLKMDRLLNLQNSTRSTKFAGSSSNYGGSASLSSASFLAASSSSSMLLKSFEKALAQRDQLQETKNRLEDANSELESSVEDLQNRQDSLQMENRTLLDKLQNGNHMQQEKFRLELQSVQQQLSHTQEHMLVYQEENFRLRAQLAAEDEQLVKEKVKLHEDTQKQLGLLQRQVEDDVRQGSKDLIERMTTEKAALEMQVAELIAEKKQWDVERDMMNNRMSQAQSQQVQLQDDSMKSQAAQNSRVQELTARVHQLESETKGLQQQVEGYYCETQHLEKLLTSKEQEMAQLQSARDNEEYAALSELFKEFMNDIYFHFQDAFDEDTEFTGKEIVMAIRKILKQNTMGILAKLEEFYQQQAH</sequence>
<keyword evidence="1" id="KW-0175">Coiled coil</keyword>
<evidence type="ECO:0000256" key="2">
    <source>
        <dbReference type="SAM" id="MobiDB-lite"/>
    </source>
</evidence>
<organism evidence="4 6">
    <name type="scientific">Peronospora farinosa</name>
    <dbReference type="NCBI Taxonomy" id="134698"/>
    <lineage>
        <taxon>Eukaryota</taxon>
        <taxon>Sar</taxon>
        <taxon>Stramenopiles</taxon>
        <taxon>Oomycota</taxon>
        <taxon>Peronosporomycetes</taxon>
        <taxon>Peronosporales</taxon>
        <taxon>Peronosporaceae</taxon>
        <taxon>Peronospora</taxon>
    </lineage>
</organism>
<evidence type="ECO:0000313" key="5">
    <source>
        <dbReference type="Proteomes" id="UP001157938"/>
    </source>
</evidence>
<proteinExistence type="predicted"/>
<feature type="coiled-coil region" evidence="1">
    <location>
        <begin position="765"/>
        <end position="880"/>
    </location>
</feature>
<evidence type="ECO:0000313" key="6">
    <source>
        <dbReference type="Proteomes" id="UP001159659"/>
    </source>
</evidence>
<comment type="caution">
    <text evidence="4">The sequence shown here is derived from an EMBL/GenBank/DDBJ whole genome shotgun (WGS) entry which is preliminary data.</text>
</comment>
<protein>
    <submittedName>
        <fullName evidence="4">Uncharacterized protein</fullName>
    </submittedName>
</protein>
<feature type="coiled-coil region" evidence="1">
    <location>
        <begin position="632"/>
        <end position="680"/>
    </location>
</feature>
<dbReference type="Proteomes" id="UP001157938">
    <property type="component" value="Unassembled WGS sequence"/>
</dbReference>
<gene>
    <name evidence="3" type="ORF">PFR001_LOCUS586</name>
    <name evidence="4" type="ORF">PFR002_LOCUS70</name>
</gene>
<feature type="compositionally biased region" description="Basic and acidic residues" evidence="2">
    <location>
        <begin position="266"/>
        <end position="276"/>
    </location>
</feature>
<feature type="compositionally biased region" description="Polar residues" evidence="2">
    <location>
        <begin position="254"/>
        <end position="265"/>
    </location>
</feature>
<feature type="region of interest" description="Disordered" evidence="2">
    <location>
        <begin position="254"/>
        <end position="276"/>
    </location>
</feature>
<keyword evidence="5" id="KW-1185">Reference proteome</keyword>
<accession>A0AAV0SNH5</accession>
<dbReference type="EMBL" id="CAKLBC010000108">
    <property type="protein sequence ID" value="CAH0484848.1"/>
    <property type="molecule type" value="Genomic_DNA"/>
</dbReference>
<evidence type="ECO:0000256" key="1">
    <source>
        <dbReference type="SAM" id="Coils"/>
    </source>
</evidence>
<dbReference type="PANTHER" id="PTHR44927">
    <property type="entry name" value="FK506-BINDING PROTEIN 15"/>
    <property type="match status" value="1"/>
</dbReference>